<keyword evidence="3" id="KW-1185">Reference proteome</keyword>
<dbReference type="RefSeq" id="WP_245782632.1">
    <property type="nucleotide sequence ID" value="NZ_FOGI01000011.1"/>
</dbReference>
<protein>
    <submittedName>
        <fullName evidence="2">Uncharacterized protein</fullName>
    </submittedName>
</protein>
<proteinExistence type="predicted"/>
<feature type="region of interest" description="Disordered" evidence="1">
    <location>
        <begin position="110"/>
        <end position="131"/>
    </location>
</feature>
<sequence length="234" mass="26327">MIPTTADFYDETGRCARWLGAIHGNADPETLRAFDSGRLMLEATDPTTFADAVLDLLDVFTQQNLGQGHHPRDGWPWSWPDSRSTDWIYLFDRGRAWVITGRIWSYAMPRVDHPPQRPAATGHAPPGPDRKVRQHMPDLLDLSAPRPQCPDCEVAIGQPHVEGCDVARCLRTGLQRLSCEHEHDCGKDTWSGRWPGETDCERLGWMIGPGLPDLNRLLTEATWNPATQQWDAVS</sequence>
<dbReference type="Proteomes" id="UP000199051">
    <property type="component" value="Unassembled WGS sequence"/>
</dbReference>
<gene>
    <name evidence="2" type="ORF">SAMN04487818_111101</name>
</gene>
<evidence type="ECO:0000313" key="2">
    <source>
        <dbReference type="EMBL" id="SES36256.1"/>
    </source>
</evidence>
<name>A0A1H9WQN7_9PSEU</name>
<dbReference type="AlphaFoldDB" id="A0A1H9WQN7"/>
<reference evidence="3" key="1">
    <citation type="submission" date="2016-10" db="EMBL/GenBank/DDBJ databases">
        <authorList>
            <person name="Varghese N."/>
            <person name="Submissions S."/>
        </authorList>
    </citation>
    <scope>NUCLEOTIDE SEQUENCE [LARGE SCALE GENOMIC DNA]</scope>
    <source>
        <strain evidence="3">DSM 44260</strain>
    </source>
</reference>
<evidence type="ECO:0000313" key="3">
    <source>
        <dbReference type="Proteomes" id="UP000199051"/>
    </source>
</evidence>
<dbReference type="STRING" id="155974.SAMN04487818_111101"/>
<evidence type="ECO:0000256" key="1">
    <source>
        <dbReference type="SAM" id="MobiDB-lite"/>
    </source>
</evidence>
<organism evidence="2 3">
    <name type="scientific">Actinokineospora terrae</name>
    <dbReference type="NCBI Taxonomy" id="155974"/>
    <lineage>
        <taxon>Bacteria</taxon>
        <taxon>Bacillati</taxon>
        <taxon>Actinomycetota</taxon>
        <taxon>Actinomycetes</taxon>
        <taxon>Pseudonocardiales</taxon>
        <taxon>Pseudonocardiaceae</taxon>
        <taxon>Actinokineospora</taxon>
    </lineage>
</organism>
<accession>A0A1H9WQN7</accession>
<dbReference type="EMBL" id="FOGI01000011">
    <property type="protein sequence ID" value="SES36256.1"/>
    <property type="molecule type" value="Genomic_DNA"/>
</dbReference>